<sequence length="210" mass="23410">MRKAEKKGDTDSIACLAMYGSLELQPDMRDLVDSMVERLRTLSRKSEGQFIAVDLRVEMLDKKGCQDSGEKSCFNAQEVAMFLRKVGFEKDTTVYVTRSRWDSRLDSLKDLFPKTYTKEAIVPADKKSKFLDSQDSELEKVIDFYISSESDVFVPAISGLLCANVAGKRIGSGKTQILVPADIPDSSASASSFLSSYISKKNHFAYSCFC</sequence>
<dbReference type="AlphaFoldDB" id="I3T7T6"/>
<keyword evidence="5" id="KW-0119">Carbohydrate metabolism</keyword>
<dbReference type="InterPro" id="IPR024709">
    <property type="entry name" value="FucosylTrfase_pln"/>
</dbReference>
<accession>I3T7T6</accession>
<keyword evidence="2" id="KW-0328">Glycosyltransferase</keyword>
<dbReference type="GO" id="GO:0006004">
    <property type="term" value="P:fucose metabolic process"/>
    <property type="evidence" value="ECO:0007669"/>
    <property type="project" value="UniProtKB-KW"/>
</dbReference>
<evidence type="ECO:0000256" key="6">
    <source>
        <dbReference type="ARBA" id="ARBA00030350"/>
    </source>
</evidence>
<dbReference type="Gene3D" id="3.40.50.11350">
    <property type="match status" value="1"/>
</dbReference>
<evidence type="ECO:0000256" key="5">
    <source>
        <dbReference type="ARBA" id="ARBA00023277"/>
    </source>
</evidence>
<dbReference type="GO" id="GO:0016757">
    <property type="term" value="F:glycosyltransferase activity"/>
    <property type="evidence" value="ECO:0007669"/>
    <property type="project" value="UniProtKB-KW"/>
</dbReference>
<evidence type="ECO:0000256" key="1">
    <source>
        <dbReference type="ARBA" id="ARBA00007737"/>
    </source>
</evidence>
<reference evidence="7" key="1">
    <citation type="submission" date="2012-05" db="EMBL/GenBank/DDBJ databases">
        <authorList>
            <person name="Krishnakumar V."/>
            <person name="Cheung F."/>
            <person name="Xiao Y."/>
            <person name="Chan A."/>
            <person name="Moskal W.A."/>
            <person name="Town C.D."/>
        </authorList>
    </citation>
    <scope>NUCLEOTIDE SEQUENCE</scope>
</reference>
<organism evidence="7">
    <name type="scientific">Lotus japonicus</name>
    <name type="common">Lotus corniculatus var. japonicus</name>
    <dbReference type="NCBI Taxonomy" id="34305"/>
    <lineage>
        <taxon>Eukaryota</taxon>
        <taxon>Viridiplantae</taxon>
        <taxon>Streptophyta</taxon>
        <taxon>Embryophyta</taxon>
        <taxon>Tracheophyta</taxon>
        <taxon>Spermatophyta</taxon>
        <taxon>Magnoliopsida</taxon>
        <taxon>eudicotyledons</taxon>
        <taxon>Gunneridae</taxon>
        <taxon>Pentapetalae</taxon>
        <taxon>rosids</taxon>
        <taxon>fabids</taxon>
        <taxon>Fabales</taxon>
        <taxon>Fabaceae</taxon>
        <taxon>Papilionoideae</taxon>
        <taxon>50 kb inversion clade</taxon>
        <taxon>NPAAA clade</taxon>
        <taxon>Hologalegina</taxon>
        <taxon>robinioid clade</taxon>
        <taxon>Loteae</taxon>
        <taxon>Lotus</taxon>
    </lineage>
</organism>
<evidence type="ECO:0000313" key="7">
    <source>
        <dbReference type="EMBL" id="AFK48578.1"/>
    </source>
</evidence>
<name>I3T7T6_LOTJA</name>
<protein>
    <recommendedName>
        <fullName evidence="6">O-fucosyltransferase family protein</fullName>
    </recommendedName>
</protein>
<evidence type="ECO:0000256" key="4">
    <source>
        <dbReference type="ARBA" id="ARBA00023253"/>
    </source>
</evidence>
<dbReference type="EMBL" id="BT148784">
    <property type="protein sequence ID" value="AFK48578.1"/>
    <property type="molecule type" value="mRNA"/>
</dbReference>
<keyword evidence="4" id="KW-0294">Fucose metabolism</keyword>
<evidence type="ECO:0000256" key="3">
    <source>
        <dbReference type="ARBA" id="ARBA00022679"/>
    </source>
</evidence>
<dbReference type="Pfam" id="PF10250">
    <property type="entry name" value="O-FucT"/>
    <property type="match status" value="1"/>
</dbReference>
<comment type="similarity">
    <text evidence="1">Belongs to the glycosyltransferase GT106 family.</text>
</comment>
<dbReference type="PANTHER" id="PTHR31288">
    <property type="entry name" value="O-FUCOSYLTRANSFERASE FAMILY PROTEIN"/>
    <property type="match status" value="1"/>
</dbReference>
<dbReference type="PANTHER" id="PTHR31288:SF5">
    <property type="entry name" value="PROTEIN MANNAN SYNTHESIS-RELATED 1"/>
    <property type="match status" value="1"/>
</dbReference>
<proteinExistence type="evidence at transcript level"/>
<dbReference type="InterPro" id="IPR019378">
    <property type="entry name" value="GDP-Fuc_O-FucTrfase"/>
</dbReference>
<evidence type="ECO:0000256" key="2">
    <source>
        <dbReference type="ARBA" id="ARBA00022676"/>
    </source>
</evidence>
<keyword evidence="3" id="KW-0808">Transferase</keyword>